<dbReference type="Proteomes" id="UP000799755">
    <property type="component" value="Unassembled WGS sequence"/>
</dbReference>
<protein>
    <submittedName>
        <fullName evidence="1">Methyltransferase domain-containing protein</fullName>
    </submittedName>
</protein>
<keyword evidence="1" id="KW-0808">Transferase</keyword>
<gene>
    <name evidence="1" type="ORF">BDR25DRAFT_331541</name>
</gene>
<sequence>MTRSSEKTYSHQSYAAFRPIYLDSLYNAILSYHKRKIESGAAQSLCVDLGSGHGVVARAMSKHFVKVIGIDPSEGMIALAKSLTKEEGLSNVTFWQGTSEQLYFVGNGTVDLVLAGQAAHWFDYSRLWPELQRKVKPGGSLGFWGLKNTVFVDYPKAVEILKDYIYSDDKDKLGSYWPASGVPMITSMYRNIEPPEQDWEDIERVDYIPGTSGCNSGEGTLFVGKRARIGDCKETARTWSGFYHWHEAHPEARKRSAGGSGDVIDACFDEIANVEPEWKNDDFEVEVEWESFLLLARRRLAEGNGD</sequence>
<reference evidence="1" key="1">
    <citation type="journal article" date="2020" name="Stud. Mycol.">
        <title>101 Dothideomycetes genomes: a test case for predicting lifestyles and emergence of pathogens.</title>
        <authorList>
            <person name="Haridas S."/>
            <person name="Albert R."/>
            <person name="Binder M."/>
            <person name="Bloem J."/>
            <person name="Labutti K."/>
            <person name="Salamov A."/>
            <person name="Andreopoulos B."/>
            <person name="Baker S."/>
            <person name="Barry K."/>
            <person name="Bills G."/>
            <person name="Bluhm B."/>
            <person name="Cannon C."/>
            <person name="Castanera R."/>
            <person name="Culley D."/>
            <person name="Daum C."/>
            <person name="Ezra D."/>
            <person name="Gonzalez J."/>
            <person name="Henrissat B."/>
            <person name="Kuo A."/>
            <person name="Liang C."/>
            <person name="Lipzen A."/>
            <person name="Lutzoni F."/>
            <person name="Magnuson J."/>
            <person name="Mondo S."/>
            <person name="Nolan M."/>
            <person name="Ohm R."/>
            <person name="Pangilinan J."/>
            <person name="Park H.-J."/>
            <person name="Ramirez L."/>
            <person name="Alfaro M."/>
            <person name="Sun H."/>
            <person name="Tritt A."/>
            <person name="Yoshinaga Y."/>
            <person name="Zwiers L.-H."/>
            <person name="Turgeon B."/>
            <person name="Goodwin S."/>
            <person name="Spatafora J."/>
            <person name="Crous P."/>
            <person name="Grigoriev I."/>
        </authorList>
    </citation>
    <scope>NUCLEOTIDE SEQUENCE</scope>
    <source>
        <strain evidence="1">ATCC 200398</strain>
    </source>
</reference>
<evidence type="ECO:0000313" key="2">
    <source>
        <dbReference type="Proteomes" id="UP000799755"/>
    </source>
</evidence>
<organism evidence="1 2">
    <name type="scientific">Lindgomyces ingoldianus</name>
    <dbReference type="NCBI Taxonomy" id="673940"/>
    <lineage>
        <taxon>Eukaryota</taxon>
        <taxon>Fungi</taxon>
        <taxon>Dikarya</taxon>
        <taxon>Ascomycota</taxon>
        <taxon>Pezizomycotina</taxon>
        <taxon>Dothideomycetes</taxon>
        <taxon>Pleosporomycetidae</taxon>
        <taxon>Pleosporales</taxon>
        <taxon>Lindgomycetaceae</taxon>
        <taxon>Lindgomyces</taxon>
    </lineage>
</organism>
<proteinExistence type="predicted"/>
<keyword evidence="1" id="KW-0489">Methyltransferase</keyword>
<dbReference type="EMBL" id="MU003495">
    <property type="protein sequence ID" value="KAF2475792.1"/>
    <property type="molecule type" value="Genomic_DNA"/>
</dbReference>
<evidence type="ECO:0000313" key="1">
    <source>
        <dbReference type="EMBL" id="KAF2475792.1"/>
    </source>
</evidence>
<comment type="caution">
    <text evidence="1">The sequence shown here is derived from an EMBL/GenBank/DDBJ whole genome shotgun (WGS) entry which is preliminary data.</text>
</comment>
<name>A0ACB6RBT9_9PLEO</name>
<keyword evidence="2" id="KW-1185">Reference proteome</keyword>
<accession>A0ACB6RBT9</accession>